<evidence type="ECO:0000313" key="3">
    <source>
        <dbReference type="Proteomes" id="UP001108240"/>
    </source>
</evidence>
<keyword evidence="3" id="KW-1185">Reference proteome</keyword>
<dbReference type="PANTHER" id="PTHR10055">
    <property type="entry name" value="TRYPTOPHANYL-TRNA SYNTHETASE"/>
    <property type="match status" value="1"/>
</dbReference>
<protein>
    <recommendedName>
        <fullName evidence="1">Tryptophanyl-tRNA synthetase</fullName>
    </recommendedName>
</protein>
<name>A0A9J8CYW4_CYPCA</name>
<organism evidence="2 3">
    <name type="scientific">Cyprinus carpio carpio</name>
    <dbReference type="NCBI Taxonomy" id="630221"/>
    <lineage>
        <taxon>Eukaryota</taxon>
        <taxon>Metazoa</taxon>
        <taxon>Chordata</taxon>
        <taxon>Craniata</taxon>
        <taxon>Vertebrata</taxon>
        <taxon>Euteleostomi</taxon>
        <taxon>Actinopterygii</taxon>
        <taxon>Neopterygii</taxon>
        <taxon>Teleostei</taxon>
        <taxon>Ostariophysi</taxon>
        <taxon>Cypriniformes</taxon>
        <taxon>Cyprinidae</taxon>
        <taxon>Cyprininae</taxon>
        <taxon>Cyprinus</taxon>
    </lineage>
</organism>
<sequence length="146" mass="16917">FDVPLVIQMTDDEKYLWKDLSLDECHRYTVENLRDIIACGFDINKPFILSDLDYMGVSPLFYANVVKVQKHVMFNQIQGIFGFTDSMISFPDPYFQKMRDVAPRIGYLKPALLHSTFWKTMINANASCSFSVICCTKMTKTNNIYI</sequence>
<dbReference type="GeneTree" id="ENSGT00940000153724"/>
<reference evidence="2" key="1">
    <citation type="submission" date="2025-08" db="UniProtKB">
        <authorList>
            <consortium name="Ensembl"/>
        </authorList>
    </citation>
    <scope>IDENTIFICATION</scope>
</reference>
<reference evidence="2" key="2">
    <citation type="submission" date="2025-09" db="UniProtKB">
        <authorList>
            <consortium name="Ensembl"/>
        </authorList>
    </citation>
    <scope>IDENTIFICATION</scope>
</reference>
<dbReference type="OMA" id="CHRFAME"/>
<dbReference type="SUPFAM" id="SSF52374">
    <property type="entry name" value="Nucleotidylyl transferase"/>
    <property type="match status" value="1"/>
</dbReference>
<dbReference type="GO" id="GO:0004830">
    <property type="term" value="F:tryptophan-tRNA ligase activity"/>
    <property type="evidence" value="ECO:0007669"/>
    <property type="project" value="TreeGrafter"/>
</dbReference>
<accession>A0A9J8CYW4</accession>
<dbReference type="AlphaFoldDB" id="A0A9J8CYW4"/>
<proteinExistence type="predicted"/>
<evidence type="ECO:0000256" key="1">
    <source>
        <dbReference type="ARBA" id="ARBA00030268"/>
    </source>
</evidence>
<dbReference type="Gene3D" id="3.40.50.620">
    <property type="entry name" value="HUPs"/>
    <property type="match status" value="1"/>
</dbReference>
<dbReference type="Ensembl" id="ENSCCRT00000108808.1">
    <property type="protein sequence ID" value="ENSCCRP00000170946.1"/>
    <property type="gene ID" value="ENSCCRG00000080045.1"/>
</dbReference>
<evidence type="ECO:0000313" key="2">
    <source>
        <dbReference type="Ensembl" id="ENSCCRP00000170946.1"/>
    </source>
</evidence>
<dbReference type="GO" id="GO:0005737">
    <property type="term" value="C:cytoplasm"/>
    <property type="evidence" value="ECO:0007669"/>
    <property type="project" value="TreeGrafter"/>
</dbReference>
<dbReference type="PANTHER" id="PTHR10055:SF1">
    <property type="entry name" value="TRYPTOPHAN--TRNA LIGASE, CYTOPLASMIC"/>
    <property type="match status" value="1"/>
</dbReference>
<dbReference type="InterPro" id="IPR014729">
    <property type="entry name" value="Rossmann-like_a/b/a_fold"/>
</dbReference>
<dbReference type="Proteomes" id="UP001108240">
    <property type="component" value="Unplaced"/>
</dbReference>
<dbReference type="GO" id="GO:0006436">
    <property type="term" value="P:tryptophanyl-tRNA aminoacylation"/>
    <property type="evidence" value="ECO:0007669"/>
    <property type="project" value="TreeGrafter"/>
</dbReference>